<keyword evidence="9" id="KW-1185">Reference proteome</keyword>
<accession>A0A6G9YJ86</accession>
<feature type="transmembrane region" description="Helical" evidence="6">
    <location>
        <begin position="421"/>
        <end position="441"/>
    </location>
</feature>
<dbReference type="Gene3D" id="1.20.1250.20">
    <property type="entry name" value="MFS general substrate transporter like domains"/>
    <property type="match status" value="2"/>
</dbReference>
<feature type="transmembrane region" description="Helical" evidence="6">
    <location>
        <begin position="301"/>
        <end position="319"/>
    </location>
</feature>
<dbReference type="PANTHER" id="PTHR43791:SF36">
    <property type="entry name" value="TRANSPORTER, PUTATIVE (AFU_ORTHOLOGUE AFUA_6G08340)-RELATED"/>
    <property type="match status" value="1"/>
</dbReference>
<dbReference type="InterPro" id="IPR011701">
    <property type="entry name" value="MFS"/>
</dbReference>
<feature type="transmembrane region" description="Helical" evidence="6">
    <location>
        <begin position="103"/>
        <end position="122"/>
    </location>
</feature>
<feature type="transmembrane region" description="Helical" evidence="6">
    <location>
        <begin position="128"/>
        <end position="149"/>
    </location>
</feature>
<proteinExistence type="predicted"/>
<evidence type="ECO:0000256" key="2">
    <source>
        <dbReference type="ARBA" id="ARBA00022448"/>
    </source>
</evidence>
<feature type="transmembrane region" description="Helical" evidence="6">
    <location>
        <begin position="161"/>
        <end position="184"/>
    </location>
</feature>
<feature type="transmembrane region" description="Helical" evidence="6">
    <location>
        <begin position="70"/>
        <end position="91"/>
    </location>
</feature>
<organism evidence="8 9">
    <name type="scientific">Nocardia arthritidis</name>
    <dbReference type="NCBI Taxonomy" id="228602"/>
    <lineage>
        <taxon>Bacteria</taxon>
        <taxon>Bacillati</taxon>
        <taxon>Actinomycetota</taxon>
        <taxon>Actinomycetes</taxon>
        <taxon>Mycobacteriales</taxon>
        <taxon>Nocardiaceae</taxon>
        <taxon>Nocardia</taxon>
    </lineage>
</organism>
<dbReference type="PROSITE" id="PS50850">
    <property type="entry name" value="MFS"/>
    <property type="match status" value="1"/>
</dbReference>
<dbReference type="PANTHER" id="PTHR43791">
    <property type="entry name" value="PERMEASE-RELATED"/>
    <property type="match status" value="1"/>
</dbReference>
<evidence type="ECO:0000256" key="1">
    <source>
        <dbReference type="ARBA" id="ARBA00004651"/>
    </source>
</evidence>
<evidence type="ECO:0000256" key="3">
    <source>
        <dbReference type="ARBA" id="ARBA00022692"/>
    </source>
</evidence>
<dbReference type="SUPFAM" id="SSF103473">
    <property type="entry name" value="MFS general substrate transporter"/>
    <property type="match status" value="1"/>
</dbReference>
<dbReference type="Pfam" id="PF07690">
    <property type="entry name" value="MFS_1"/>
    <property type="match status" value="1"/>
</dbReference>
<evidence type="ECO:0000313" key="8">
    <source>
        <dbReference type="EMBL" id="QIS13254.1"/>
    </source>
</evidence>
<evidence type="ECO:0000259" key="7">
    <source>
        <dbReference type="PROSITE" id="PS50850"/>
    </source>
</evidence>
<evidence type="ECO:0000256" key="4">
    <source>
        <dbReference type="ARBA" id="ARBA00022989"/>
    </source>
</evidence>
<comment type="subcellular location">
    <subcellularLocation>
        <location evidence="1">Cell membrane</location>
        <topology evidence="1">Multi-pass membrane protein</topology>
    </subcellularLocation>
</comment>
<keyword evidence="5 6" id="KW-0472">Membrane</keyword>
<name>A0A6G9YJ86_9NOCA</name>
<keyword evidence="3 6" id="KW-0812">Transmembrane</keyword>
<gene>
    <name evidence="8" type="ORF">F5544_27000</name>
</gene>
<feature type="transmembrane region" description="Helical" evidence="6">
    <location>
        <begin position="331"/>
        <end position="348"/>
    </location>
</feature>
<dbReference type="Proteomes" id="UP000503540">
    <property type="component" value="Chromosome"/>
</dbReference>
<dbReference type="InterPro" id="IPR020846">
    <property type="entry name" value="MFS_dom"/>
</dbReference>
<feature type="transmembrane region" description="Helical" evidence="6">
    <location>
        <begin position="354"/>
        <end position="374"/>
    </location>
</feature>
<dbReference type="InterPro" id="IPR036259">
    <property type="entry name" value="MFS_trans_sf"/>
</dbReference>
<feature type="transmembrane region" description="Helical" evidence="6">
    <location>
        <begin position="381"/>
        <end position="409"/>
    </location>
</feature>
<sequence length="453" mass="48237">MPTRLALRCGGKMNQATSRIAADPLQENAIRKITLRMVPLLMVGYIVSYLDRINIGFAKFGMEKTFGMSATQYGFLAGIFFIGYVLAEVPSNVIMTRVGARLWLSRILVTWGIIATATAFAPNLPTAYALRFLLGVAEAGFFPGIIVHLTRWYPNDHRTKVISTVMVSIPIASVLGGPLNGWILDAFDGALGFSGWRWVLVVGGLPAVALGVAFFFLLTEKPSDAKWLTDLERDWLCRTLAAEEAERALVAPAGHRAALLDKRVIALCLAYFLLLCGAYPLTYWMPSVIKDVGHGLTGAQVGWLSAVPFLLAAICMYVCGRLVRDERSAKPVLVALAVSVVAFVVTAGNLHTAAVAFIAISIATMAAQTAKPLFWSVPTAYLAGAGAASGIALINSLGNAAGFVSPYAFGWIEDASGGDTGLAMGVMIAANVGALLVILGLRWRARDAVRAGA</sequence>
<feature type="transmembrane region" description="Helical" evidence="6">
    <location>
        <begin position="264"/>
        <end position="281"/>
    </location>
</feature>
<dbReference type="CDD" id="cd17319">
    <property type="entry name" value="MFS_ExuT_GudP_like"/>
    <property type="match status" value="1"/>
</dbReference>
<evidence type="ECO:0000256" key="6">
    <source>
        <dbReference type="SAM" id="Phobius"/>
    </source>
</evidence>
<dbReference type="GO" id="GO:0022857">
    <property type="term" value="F:transmembrane transporter activity"/>
    <property type="evidence" value="ECO:0007669"/>
    <property type="project" value="InterPro"/>
</dbReference>
<keyword evidence="4 6" id="KW-1133">Transmembrane helix</keyword>
<dbReference type="EMBL" id="CP046172">
    <property type="protein sequence ID" value="QIS13254.1"/>
    <property type="molecule type" value="Genomic_DNA"/>
</dbReference>
<feature type="domain" description="Major facilitator superfamily (MFS) profile" evidence="7">
    <location>
        <begin position="37"/>
        <end position="446"/>
    </location>
</feature>
<dbReference type="FunFam" id="1.20.1250.20:FF:000018">
    <property type="entry name" value="MFS transporter permease"/>
    <property type="match status" value="1"/>
</dbReference>
<evidence type="ECO:0000313" key="9">
    <source>
        <dbReference type="Proteomes" id="UP000503540"/>
    </source>
</evidence>
<protein>
    <submittedName>
        <fullName evidence="8">MFS transporter</fullName>
    </submittedName>
</protein>
<feature type="transmembrane region" description="Helical" evidence="6">
    <location>
        <begin position="33"/>
        <end position="50"/>
    </location>
</feature>
<dbReference type="AlphaFoldDB" id="A0A6G9YJ86"/>
<dbReference type="KEGG" id="nah:F5544_27000"/>
<evidence type="ECO:0000256" key="5">
    <source>
        <dbReference type="ARBA" id="ARBA00023136"/>
    </source>
</evidence>
<feature type="transmembrane region" description="Helical" evidence="6">
    <location>
        <begin position="196"/>
        <end position="218"/>
    </location>
</feature>
<keyword evidence="2" id="KW-0813">Transport</keyword>
<dbReference type="GO" id="GO:0005886">
    <property type="term" value="C:plasma membrane"/>
    <property type="evidence" value="ECO:0007669"/>
    <property type="project" value="UniProtKB-SubCell"/>
</dbReference>
<reference evidence="8 9" key="1">
    <citation type="journal article" date="2019" name="ACS Chem. Biol.">
        <title>Identification and Mobilization of a Cryptic Antibiotic Biosynthesis Gene Locus from a Human-Pathogenic Nocardia Isolate.</title>
        <authorList>
            <person name="Herisse M."/>
            <person name="Ishida K."/>
            <person name="Porter J.L."/>
            <person name="Howden B."/>
            <person name="Hertweck C."/>
            <person name="Stinear T.P."/>
            <person name="Pidot S.J."/>
        </authorList>
    </citation>
    <scope>NUCLEOTIDE SEQUENCE [LARGE SCALE GENOMIC DNA]</scope>
    <source>
        <strain evidence="8 9">AUSMDU00012717</strain>
    </source>
</reference>